<evidence type="ECO:0000256" key="1">
    <source>
        <dbReference type="ARBA" id="ARBA00004123"/>
    </source>
</evidence>
<evidence type="ECO:0000256" key="2">
    <source>
        <dbReference type="ARBA" id="ARBA00023015"/>
    </source>
</evidence>
<evidence type="ECO:0000313" key="8">
    <source>
        <dbReference type="Proteomes" id="UP001220324"/>
    </source>
</evidence>
<evidence type="ECO:0000256" key="3">
    <source>
        <dbReference type="ARBA" id="ARBA00023163"/>
    </source>
</evidence>
<dbReference type="PANTHER" id="PTHR31001">
    <property type="entry name" value="UNCHARACTERIZED TRANSCRIPTIONAL REGULATORY PROTEIN"/>
    <property type="match status" value="1"/>
</dbReference>
<dbReference type="CDD" id="cd12148">
    <property type="entry name" value="fungal_TF_MHR"/>
    <property type="match status" value="1"/>
</dbReference>
<dbReference type="InterPro" id="IPR007219">
    <property type="entry name" value="XnlR_reg_dom"/>
</dbReference>
<dbReference type="GO" id="GO:0005634">
    <property type="term" value="C:nucleus"/>
    <property type="evidence" value="ECO:0007669"/>
    <property type="project" value="UniProtKB-SubCell"/>
</dbReference>
<keyword evidence="4" id="KW-0539">Nucleus</keyword>
<dbReference type="InterPro" id="IPR050613">
    <property type="entry name" value="Sec_Metabolite_Reg"/>
</dbReference>
<dbReference type="AlphaFoldDB" id="A0AAD6CY81"/>
<protein>
    <recommendedName>
        <fullName evidence="6">Xylanolytic transcriptional activator regulatory domain-containing protein</fullName>
    </recommendedName>
</protein>
<evidence type="ECO:0000256" key="5">
    <source>
        <dbReference type="SAM" id="MobiDB-lite"/>
    </source>
</evidence>
<evidence type="ECO:0000256" key="4">
    <source>
        <dbReference type="ARBA" id="ARBA00023242"/>
    </source>
</evidence>
<dbReference type="EMBL" id="JAQIZZ010000005">
    <property type="protein sequence ID" value="KAJ5540955.1"/>
    <property type="molecule type" value="Genomic_DNA"/>
</dbReference>
<comment type="caution">
    <text evidence="7">The sequence shown here is derived from an EMBL/GenBank/DDBJ whole genome shotgun (WGS) entry which is preliminary data.</text>
</comment>
<sequence>MMGYHQDSQPYSHISVFEAEMRRRTWLFLQIVDSIVSCQTGVPRVISRKLGNTALPRDLLDSSFGPTTVELPPPQSETQRPTNITCVVAHWRIMAVFNEMVDTLSFKTLSYDETLQFGYDLEVARDHIPPLLRMQAIDLSCPITDNDIIIERHALETTYQRVRCILHRQYLLANRAESKYEHFRSTCVNAAQRIIELQIKLFQDIIPQARQHRRAWFGASMSISDCLTAAMIICFEIIYLSQAEQSSHAGRISGLTELLRNLYNTWKTAPEPSFETSQSAETLATMFKLVQSNDSLRTSGPKKSIESDRQVPPGPGLEPSREEIEMQDLLTLGCLQDMLNTESEFEMFDWSLWDRQMQELNGIISNNMAS</sequence>
<dbReference type="GO" id="GO:0006351">
    <property type="term" value="P:DNA-templated transcription"/>
    <property type="evidence" value="ECO:0007669"/>
    <property type="project" value="InterPro"/>
</dbReference>
<name>A0AAD6CY81_9EURO</name>
<dbReference type="Proteomes" id="UP001220324">
    <property type="component" value="Unassembled WGS sequence"/>
</dbReference>
<keyword evidence="2" id="KW-0805">Transcription regulation</keyword>
<dbReference type="PANTHER" id="PTHR31001:SF86">
    <property type="entry name" value="ZN(II)2CYS6 TRANSCRIPTION FACTOR (EUROFUNG)"/>
    <property type="match status" value="1"/>
</dbReference>
<keyword evidence="8" id="KW-1185">Reference proteome</keyword>
<dbReference type="GO" id="GO:0008270">
    <property type="term" value="F:zinc ion binding"/>
    <property type="evidence" value="ECO:0007669"/>
    <property type="project" value="InterPro"/>
</dbReference>
<comment type="subcellular location">
    <subcellularLocation>
        <location evidence="1">Nucleus</location>
    </subcellularLocation>
</comment>
<evidence type="ECO:0000313" key="7">
    <source>
        <dbReference type="EMBL" id="KAJ5540955.1"/>
    </source>
</evidence>
<proteinExistence type="predicted"/>
<organism evidence="7 8">
    <name type="scientific">Penicillium frequentans</name>
    <dbReference type="NCBI Taxonomy" id="3151616"/>
    <lineage>
        <taxon>Eukaryota</taxon>
        <taxon>Fungi</taxon>
        <taxon>Dikarya</taxon>
        <taxon>Ascomycota</taxon>
        <taxon>Pezizomycotina</taxon>
        <taxon>Eurotiomycetes</taxon>
        <taxon>Eurotiomycetidae</taxon>
        <taxon>Eurotiales</taxon>
        <taxon>Aspergillaceae</taxon>
        <taxon>Penicillium</taxon>
    </lineage>
</organism>
<gene>
    <name evidence="7" type="ORF">N7494_006031</name>
</gene>
<feature type="domain" description="Xylanolytic transcriptional activator regulatory" evidence="6">
    <location>
        <begin position="2"/>
        <end position="74"/>
    </location>
</feature>
<dbReference type="Pfam" id="PF04082">
    <property type="entry name" value="Fungal_trans"/>
    <property type="match status" value="1"/>
</dbReference>
<feature type="region of interest" description="Disordered" evidence="5">
    <location>
        <begin position="295"/>
        <end position="320"/>
    </location>
</feature>
<dbReference type="GO" id="GO:0003677">
    <property type="term" value="F:DNA binding"/>
    <property type="evidence" value="ECO:0007669"/>
    <property type="project" value="InterPro"/>
</dbReference>
<keyword evidence="3" id="KW-0804">Transcription</keyword>
<evidence type="ECO:0000259" key="6">
    <source>
        <dbReference type="Pfam" id="PF04082"/>
    </source>
</evidence>
<accession>A0AAD6CY81</accession>
<reference evidence="7 8" key="1">
    <citation type="journal article" date="2023" name="IMA Fungus">
        <title>Comparative genomic study of the Penicillium genus elucidates a diverse pangenome and 15 lateral gene transfer events.</title>
        <authorList>
            <person name="Petersen C."/>
            <person name="Sorensen T."/>
            <person name="Nielsen M.R."/>
            <person name="Sondergaard T.E."/>
            <person name="Sorensen J.L."/>
            <person name="Fitzpatrick D.A."/>
            <person name="Frisvad J.C."/>
            <person name="Nielsen K.L."/>
        </authorList>
    </citation>
    <scope>NUCLEOTIDE SEQUENCE [LARGE SCALE GENOMIC DNA]</scope>
    <source>
        <strain evidence="7 8">IBT 35679</strain>
    </source>
</reference>